<feature type="compositionally biased region" description="Low complexity" evidence="7">
    <location>
        <begin position="311"/>
        <end position="344"/>
    </location>
</feature>
<evidence type="ECO:0000313" key="10">
    <source>
        <dbReference type="EMBL" id="GHO48517.1"/>
    </source>
</evidence>
<dbReference type="PROSITE" id="PS00107">
    <property type="entry name" value="PROTEIN_KINASE_ATP"/>
    <property type="match status" value="1"/>
</dbReference>
<feature type="transmembrane region" description="Helical" evidence="8">
    <location>
        <begin position="438"/>
        <end position="457"/>
    </location>
</feature>
<protein>
    <recommendedName>
        <fullName evidence="1">non-specific serine/threonine protein kinase</fullName>
        <ecNumber evidence="1">2.7.11.1</ecNumber>
    </recommendedName>
</protein>
<feature type="region of interest" description="Disordered" evidence="7">
    <location>
        <begin position="267"/>
        <end position="288"/>
    </location>
</feature>
<dbReference type="InterPro" id="IPR000719">
    <property type="entry name" value="Prot_kinase_dom"/>
</dbReference>
<organism evidence="10 11">
    <name type="scientific">Ktedonospora formicarum</name>
    <dbReference type="NCBI Taxonomy" id="2778364"/>
    <lineage>
        <taxon>Bacteria</taxon>
        <taxon>Bacillati</taxon>
        <taxon>Chloroflexota</taxon>
        <taxon>Ktedonobacteria</taxon>
        <taxon>Ktedonobacterales</taxon>
        <taxon>Ktedonobacteraceae</taxon>
        <taxon>Ktedonospora</taxon>
    </lineage>
</organism>
<keyword evidence="3 6" id="KW-0547">Nucleotide-binding</keyword>
<name>A0A8J3I9L2_9CHLR</name>
<proteinExistence type="predicted"/>
<dbReference type="RefSeq" id="WP_220197717.1">
    <property type="nucleotide sequence ID" value="NZ_BNJF01000004.1"/>
</dbReference>
<keyword evidence="8" id="KW-1133">Transmembrane helix</keyword>
<evidence type="ECO:0000256" key="1">
    <source>
        <dbReference type="ARBA" id="ARBA00012513"/>
    </source>
</evidence>
<feature type="compositionally biased region" description="Low complexity" evidence="7">
    <location>
        <begin position="272"/>
        <end position="286"/>
    </location>
</feature>
<reference evidence="10" key="1">
    <citation type="submission" date="2020-10" db="EMBL/GenBank/DDBJ databases">
        <title>Taxonomic study of unclassified bacteria belonging to the class Ktedonobacteria.</title>
        <authorList>
            <person name="Yabe S."/>
            <person name="Wang C.M."/>
            <person name="Zheng Y."/>
            <person name="Sakai Y."/>
            <person name="Cavaletti L."/>
            <person name="Monciardini P."/>
            <person name="Donadio S."/>
        </authorList>
    </citation>
    <scope>NUCLEOTIDE SEQUENCE</scope>
    <source>
        <strain evidence="10">SOSP1-1</strain>
    </source>
</reference>
<evidence type="ECO:0000259" key="9">
    <source>
        <dbReference type="PROSITE" id="PS50011"/>
    </source>
</evidence>
<dbReference type="SUPFAM" id="SSF56112">
    <property type="entry name" value="Protein kinase-like (PK-like)"/>
    <property type="match status" value="1"/>
</dbReference>
<keyword evidence="8" id="KW-0812">Transmembrane</keyword>
<evidence type="ECO:0000256" key="2">
    <source>
        <dbReference type="ARBA" id="ARBA00022679"/>
    </source>
</evidence>
<dbReference type="GO" id="GO:0005524">
    <property type="term" value="F:ATP binding"/>
    <property type="evidence" value="ECO:0007669"/>
    <property type="project" value="UniProtKB-UniRule"/>
</dbReference>
<gene>
    <name evidence="10" type="ORF">KSX_66800</name>
</gene>
<dbReference type="PROSITE" id="PS50011">
    <property type="entry name" value="PROTEIN_KINASE_DOM"/>
    <property type="match status" value="1"/>
</dbReference>
<dbReference type="PROSITE" id="PS00108">
    <property type="entry name" value="PROTEIN_KINASE_ST"/>
    <property type="match status" value="1"/>
</dbReference>
<dbReference type="CDD" id="cd14014">
    <property type="entry name" value="STKc_PknB_like"/>
    <property type="match status" value="1"/>
</dbReference>
<evidence type="ECO:0000256" key="8">
    <source>
        <dbReference type="SAM" id="Phobius"/>
    </source>
</evidence>
<keyword evidence="4" id="KW-0418">Kinase</keyword>
<feature type="transmembrane region" description="Helical" evidence="8">
    <location>
        <begin position="414"/>
        <end position="431"/>
    </location>
</feature>
<comment type="caution">
    <text evidence="10">The sequence shown here is derived from an EMBL/GenBank/DDBJ whole genome shotgun (WGS) entry which is preliminary data.</text>
</comment>
<feature type="compositionally biased region" description="Polar residues" evidence="7">
    <location>
        <begin position="345"/>
        <end position="360"/>
    </location>
</feature>
<dbReference type="Gene3D" id="3.30.200.20">
    <property type="entry name" value="Phosphorylase Kinase, domain 1"/>
    <property type="match status" value="1"/>
</dbReference>
<keyword evidence="11" id="KW-1185">Reference proteome</keyword>
<feature type="domain" description="Protein kinase" evidence="9">
    <location>
        <begin position="12"/>
        <end position="265"/>
    </location>
</feature>
<evidence type="ECO:0000313" key="11">
    <source>
        <dbReference type="Proteomes" id="UP000612362"/>
    </source>
</evidence>
<feature type="transmembrane region" description="Helical" evidence="8">
    <location>
        <begin position="495"/>
        <end position="518"/>
    </location>
</feature>
<dbReference type="PANTHER" id="PTHR43289:SF6">
    <property type="entry name" value="SERINE_THREONINE-PROTEIN KINASE NEKL-3"/>
    <property type="match status" value="1"/>
</dbReference>
<evidence type="ECO:0000256" key="5">
    <source>
        <dbReference type="ARBA" id="ARBA00022840"/>
    </source>
</evidence>
<dbReference type="Gene3D" id="1.10.510.10">
    <property type="entry name" value="Transferase(Phosphotransferase) domain 1"/>
    <property type="match status" value="1"/>
</dbReference>
<dbReference type="EMBL" id="BNJF01000004">
    <property type="protein sequence ID" value="GHO48517.1"/>
    <property type="molecule type" value="Genomic_DNA"/>
</dbReference>
<dbReference type="InterPro" id="IPR008271">
    <property type="entry name" value="Ser/Thr_kinase_AS"/>
</dbReference>
<dbReference type="Pfam" id="PF00069">
    <property type="entry name" value="Pkinase"/>
    <property type="match status" value="1"/>
</dbReference>
<dbReference type="SMART" id="SM00220">
    <property type="entry name" value="S_TKc"/>
    <property type="match status" value="1"/>
</dbReference>
<evidence type="ECO:0000256" key="7">
    <source>
        <dbReference type="SAM" id="MobiDB-lite"/>
    </source>
</evidence>
<keyword evidence="8" id="KW-0472">Membrane</keyword>
<accession>A0A8J3I9L2</accession>
<dbReference type="GO" id="GO:0004674">
    <property type="term" value="F:protein serine/threonine kinase activity"/>
    <property type="evidence" value="ECO:0007669"/>
    <property type="project" value="UniProtKB-EC"/>
</dbReference>
<sequence length="556" mass="60969">MVDYIGQKLGNYTLKQLVGRGGFAEVYEGEHIYLKTPAAIKVLHAQLSGEDDIESFRREAQFIAHLVHPNIVRVLDFGIVEHVPFLVVDYASHGTLRQRHPRGTRLPLSTIVPYIKQVAALQYAHDERVIHRDVKPENMLLGRKDEVLLSDFGIALVAQSSRYQNTQDVIGTVAYMSPEQIQGKPRPASDQYSLGILIYEWLTGDRPFNGSFTELCTQHMFATVPPMREKLPTVPAEVEQVVTTVLAKEAKQRFGSVQAFANALEQASQGRSSSPSVEPSYPVTPSIQPAPALQSTVYQPNVPAPLEQVASPTPTHTPSTPYAQSTQQPQQATQSPPMTPAATSLPDSIRNQASGDANAQASQVQKPLSSAWGLSRTQLIAMVVGASLGGFLEISSYAAIHATAFFWIFYDYPFASYWTIIAFFALILFLATKYGPWVAIVASFVPVIVDIAQFHLLNGHFNLIVSECISTLLLGFIAGLAFVVTRGNYRSVKAIGLSTLGVTVFVFGSGLLAEPIFFYNSGAYFFSSVLYYIIALVVLGVLLLISNRFSPHSTLR</sequence>
<evidence type="ECO:0000256" key="3">
    <source>
        <dbReference type="ARBA" id="ARBA00022741"/>
    </source>
</evidence>
<dbReference type="EC" id="2.7.11.1" evidence="1"/>
<feature type="region of interest" description="Disordered" evidence="7">
    <location>
        <begin position="305"/>
        <end position="360"/>
    </location>
</feature>
<evidence type="ECO:0000256" key="4">
    <source>
        <dbReference type="ARBA" id="ARBA00022777"/>
    </source>
</evidence>
<dbReference type="InterPro" id="IPR017441">
    <property type="entry name" value="Protein_kinase_ATP_BS"/>
</dbReference>
<dbReference type="AlphaFoldDB" id="A0A8J3I9L2"/>
<feature type="binding site" evidence="6">
    <location>
        <position position="41"/>
    </location>
    <ligand>
        <name>ATP</name>
        <dbReference type="ChEBI" id="CHEBI:30616"/>
    </ligand>
</feature>
<dbReference type="PANTHER" id="PTHR43289">
    <property type="entry name" value="MITOGEN-ACTIVATED PROTEIN KINASE KINASE KINASE 20-RELATED"/>
    <property type="match status" value="1"/>
</dbReference>
<feature type="transmembrane region" description="Helical" evidence="8">
    <location>
        <begin position="524"/>
        <end position="546"/>
    </location>
</feature>
<evidence type="ECO:0000256" key="6">
    <source>
        <dbReference type="PROSITE-ProRule" id="PRU10141"/>
    </source>
</evidence>
<keyword evidence="5 6" id="KW-0067">ATP-binding</keyword>
<keyword evidence="2" id="KW-0808">Transferase</keyword>
<dbReference type="Proteomes" id="UP000612362">
    <property type="component" value="Unassembled WGS sequence"/>
</dbReference>
<dbReference type="InterPro" id="IPR011009">
    <property type="entry name" value="Kinase-like_dom_sf"/>
</dbReference>
<feature type="transmembrane region" description="Helical" evidence="8">
    <location>
        <begin position="463"/>
        <end position="483"/>
    </location>
</feature>